<dbReference type="GO" id="GO:0050863">
    <property type="term" value="P:regulation of T cell activation"/>
    <property type="evidence" value="ECO:0007669"/>
    <property type="project" value="UniProtKB-ARBA"/>
</dbReference>
<keyword evidence="6" id="KW-0393">Immunoglobulin domain</keyword>
<evidence type="ECO:0000256" key="1">
    <source>
        <dbReference type="ARBA" id="ARBA00004370"/>
    </source>
</evidence>
<sequence>MLLLIYFCLFTVEFKVHTLDTVVTAVYGQYVVLRCSFTVQHGSPSLERLVINWQRADTEDVVYSYYYGKEQLSHQSPQYSGRTSLFMEELKRGNASLKLDQVKSEDAGLYKCFVSGALGSGWGTMSLIFAAYYKEPDFYIQLQPSGTVFRFESQGYPRASVSWHNGENEDISTQSETYYQQSDNGLYSLHSILEITDASRSSNYTFKLTNDVLHQSVSRTFGLSVETETAEVCTRNRWSITFSLLLTEFIIILILVTVVYQKHLQLKIEQKQFCCVK</sequence>
<dbReference type="Pfam" id="PF07686">
    <property type="entry name" value="V-set"/>
    <property type="match status" value="1"/>
</dbReference>
<dbReference type="PROSITE" id="PS50835">
    <property type="entry name" value="IG_LIKE"/>
    <property type="match status" value="1"/>
</dbReference>
<evidence type="ECO:0000313" key="11">
    <source>
        <dbReference type="Proteomes" id="UP000287033"/>
    </source>
</evidence>
<accession>A0A401SWC6</accession>
<dbReference type="SMART" id="SM00409">
    <property type="entry name" value="IG"/>
    <property type="match status" value="1"/>
</dbReference>
<dbReference type="InterPro" id="IPR050504">
    <property type="entry name" value="IgSF_BTN/MOG"/>
</dbReference>
<dbReference type="GO" id="GO:0050852">
    <property type="term" value="P:T cell receptor signaling pathway"/>
    <property type="evidence" value="ECO:0007669"/>
    <property type="project" value="TreeGrafter"/>
</dbReference>
<comment type="subcellular location">
    <subcellularLocation>
        <location evidence="1">Membrane</location>
    </subcellularLocation>
</comment>
<dbReference type="GO" id="GO:1903037">
    <property type="term" value="P:regulation of leukocyte cell-cell adhesion"/>
    <property type="evidence" value="ECO:0007669"/>
    <property type="project" value="UniProtKB-ARBA"/>
</dbReference>
<feature type="signal peptide" evidence="8">
    <location>
        <begin position="1"/>
        <end position="18"/>
    </location>
</feature>
<dbReference type="InterPro" id="IPR007110">
    <property type="entry name" value="Ig-like_dom"/>
</dbReference>
<evidence type="ECO:0000256" key="4">
    <source>
        <dbReference type="ARBA" id="ARBA00023157"/>
    </source>
</evidence>
<dbReference type="InterPro" id="IPR003599">
    <property type="entry name" value="Ig_sub"/>
</dbReference>
<evidence type="ECO:0000256" key="2">
    <source>
        <dbReference type="ARBA" id="ARBA00022729"/>
    </source>
</evidence>
<evidence type="ECO:0000256" key="3">
    <source>
        <dbReference type="ARBA" id="ARBA00023136"/>
    </source>
</evidence>
<keyword evidence="7" id="KW-1133">Transmembrane helix</keyword>
<protein>
    <recommendedName>
        <fullName evidence="9">Ig-like domain-containing protein</fullName>
    </recommendedName>
</protein>
<dbReference type="OrthoDB" id="10055806at2759"/>
<evidence type="ECO:0000256" key="7">
    <source>
        <dbReference type="SAM" id="Phobius"/>
    </source>
</evidence>
<dbReference type="AlphaFoldDB" id="A0A401SWC6"/>
<keyword evidence="2 8" id="KW-0732">Signal</keyword>
<evidence type="ECO:0000256" key="6">
    <source>
        <dbReference type="ARBA" id="ARBA00023319"/>
    </source>
</evidence>
<dbReference type="InterPro" id="IPR036179">
    <property type="entry name" value="Ig-like_dom_sf"/>
</dbReference>
<proteinExistence type="predicted"/>
<keyword evidence="3 7" id="KW-0472">Membrane</keyword>
<dbReference type="FunFam" id="2.60.40.10:FF:000142">
    <property type="entry name" value="V-set domain-containing T-cell activation inhibitor 1"/>
    <property type="match status" value="1"/>
</dbReference>
<dbReference type="PANTHER" id="PTHR24100">
    <property type="entry name" value="BUTYROPHILIN"/>
    <property type="match status" value="1"/>
</dbReference>
<dbReference type="PANTHER" id="PTHR24100:SF145">
    <property type="entry name" value="CD276 ANTIGEN"/>
    <property type="match status" value="1"/>
</dbReference>
<comment type="caution">
    <text evidence="10">The sequence shown here is derived from an EMBL/GenBank/DDBJ whole genome shotgun (WGS) entry which is preliminary data.</text>
</comment>
<evidence type="ECO:0000256" key="8">
    <source>
        <dbReference type="SAM" id="SignalP"/>
    </source>
</evidence>
<keyword evidence="11" id="KW-1185">Reference proteome</keyword>
<keyword evidence="5" id="KW-0325">Glycoprotein</keyword>
<dbReference type="InterPro" id="IPR013783">
    <property type="entry name" value="Ig-like_fold"/>
</dbReference>
<dbReference type="Gene3D" id="2.60.40.10">
    <property type="entry name" value="Immunoglobulins"/>
    <property type="match status" value="2"/>
</dbReference>
<dbReference type="GO" id="GO:0005102">
    <property type="term" value="F:signaling receptor binding"/>
    <property type="evidence" value="ECO:0007669"/>
    <property type="project" value="TreeGrafter"/>
</dbReference>
<keyword evidence="7" id="KW-0812">Transmembrane</keyword>
<dbReference type="GO" id="GO:0001817">
    <property type="term" value="P:regulation of cytokine production"/>
    <property type="evidence" value="ECO:0007669"/>
    <property type="project" value="TreeGrafter"/>
</dbReference>
<feature type="transmembrane region" description="Helical" evidence="7">
    <location>
        <begin position="238"/>
        <end position="260"/>
    </location>
</feature>
<dbReference type="EMBL" id="BEZZ01000622">
    <property type="protein sequence ID" value="GCC34680.1"/>
    <property type="molecule type" value="Genomic_DNA"/>
</dbReference>
<dbReference type="InterPro" id="IPR013106">
    <property type="entry name" value="Ig_V-set"/>
</dbReference>
<feature type="chain" id="PRO_5019072643" description="Ig-like domain-containing protein" evidence="8">
    <location>
        <begin position="19"/>
        <end position="277"/>
    </location>
</feature>
<reference evidence="10 11" key="1">
    <citation type="journal article" date="2018" name="Nat. Ecol. Evol.">
        <title>Shark genomes provide insights into elasmobranch evolution and the origin of vertebrates.</title>
        <authorList>
            <person name="Hara Y"/>
            <person name="Yamaguchi K"/>
            <person name="Onimaru K"/>
            <person name="Kadota M"/>
            <person name="Koyanagi M"/>
            <person name="Keeley SD"/>
            <person name="Tatsumi K"/>
            <person name="Tanaka K"/>
            <person name="Motone F"/>
            <person name="Kageyama Y"/>
            <person name="Nozu R"/>
            <person name="Adachi N"/>
            <person name="Nishimura O"/>
            <person name="Nakagawa R"/>
            <person name="Tanegashima C"/>
            <person name="Kiyatake I"/>
            <person name="Matsumoto R"/>
            <person name="Murakumo K"/>
            <person name="Nishida K"/>
            <person name="Terakita A"/>
            <person name="Kuratani S"/>
            <person name="Sato K"/>
            <person name="Hyodo S Kuraku.S."/>
        </authorList>
    </citation>
    <scope>NUCLEOTIDE SEQUENCE [LARGE SCALE GENOMIC DNA]</scope>
</reference>
<organism evidence="10 11">
    <name type="scientific">Chiloscyllium punctatum</name>
    <name type="common">Brownbanded bambooshark</name>
    <name type="synonym">Hemiscyllium punctatum</name>
    <dbReference type="NCBI Taxonomy" id="137246"/>
    <lineage>
        <taxon>Eukaryota</taxon>
        <taxon>Metazoa</taxon>
        <taxon>Chordata</taxon>
        <taxon>Craniata</taxon>
        <taxon>Vertebrata</taxon>
        <taxon>Chondrichthyes</taxon>
        <taxon>Elasmobranchii</taxon>
        <taxon>Galeomorphii</taxon>
        <taxon>Galeoidea</taxon>
        <taxon>Orectolobiformes</taxon>
        <taxon>Hemiscylliidae</taxon>
        <taxon>Chiloscyllium</taxon>
    </lineage>
</organism>
<dbReference type="GO" id="GO:0009897">
    <property type="term" value="C:external side of plasma membrane"/>
    <property type="evidence" value="ECO:0007669"/>
    <property type="project" value="TreeGrafter"/>
</dbReference>
<dbReference type="SUPFAM" id="SSF48726">
    <property type="entry name" value="Immunoglobulin"/>
    <property type="match status" value="2"/>
</dbReference>
<gene>
    <name evidence="10" type="ORF">chiPu_0013155</name>
</gene>
<dbReference type="OMA" id="ENINNGW"/>
<feature type="domain" description="Ig-like" evidence="9">
    <location>
        <begin position="28"/>
        <end position="115"/>
    </location>
</feature>
<evidence type="ECO:0000313" key="10">
    <source>
        <dbReference type="EMBL" id="GCC34680.1"/>
    </source>
</evidence>
<dbReference type="Proteomes" id="UP000287033">
    <property type="component" value="Unassembled WGS sequence"/>
</dbReference>
<name>A0A401SWC6_CHIPU</name>
<keyword evidence="4" id="KW-1015">Disulfide bond</keyword>
<evidence type="ECO:0000259" key="9">
    <source>
        <dbReference type="PROSITE" id="PS50835"/>
    </source>
</evidence>
<evidence type="ECO:0000256" key="5">
    <source>
        <dbReference type="ARBA" id="ARBA00023180"/>
    </source>
</evidence>
<dbReference type="STRING" id="137246.A0A401SWC6"/>